<organism evidence="2">
    <name type="scientific">Ochrobactrum sp. PW1</name>
    <dbReference type="NCBI Taxonomy" id="1882222"/>
    <lineage>
        <taxon>Bacteria</taxon>
        <taxon>Pseudomonadati</taxon>
        <taxon>Pseudomonadota</taxon>
        <taxon>Alphaproteobacteria</taxon>
        <taxon>Hyphomicrobiales</taxon>
        <taxon>Brucellaceae</taxon>
        <taxon>Brucella/Ochrobactrum group</taxon>
        <taxon>Ochrobactrum</taxon>
    </lineage>
</organism>
<reference evidence="2" key="1">
    <citation type="submission" date="2016-07" db="EMBL/GenBank/DDBJ databases">
        <title>Genomics reveals synergistic degradation of pyrene by five bacteria in a mangrove sediment-derived bacterial consortium.</title>
        <authorList>
            <person name="Wanapaisan P."/>
            <person name="Vejarano F."/>
            <person name="Chakraborty J."/>
            <person name="Shintani M."/>
            <person name="Muangchinda C."/>
            <person name="Laothamteep N."/>
            <person name="Suzuki-Minakuchi C."/>
            <person name="Inoue K."/>
            <person name="Nojiri H."/>
            <person name="Pinyakong O."/>
        </authorList>
    </citation>
    <scope>NUCLEOTIDE SEQUENCE</scope>
    <source>
        <strain evidence="2">PW1</strain>
    </source>
</reference>
<protein>
    <recommendedName>
        <fullName evidence="1">DUF4136 domain-containing protein</fullName>
    </recommendedName>
</protein>
<evidence type="ECO:0000313" key="2">
    <source>
        <dbReference type="EMBL" id="BBA74553.1"/>
    </source>
</evidence>
<sequence length="138" mass="14964">MNAVGTGMPDPAIANEITAERLRAATETALAAKGYRQVENPAEADLLLVYTIIMKPESTGRLTSDAANCGIPVCGPAQDYSLDTHQYTQGTLVLDLIERQTGRMVRRATSKKRVTGKDVSETKLTALLREMTKSLPSR</sequence>
<dbReference type="Gene3D" id="3.30.160.670">
    <property type="match status" value="1"/>
</dbReference>
<feature type="domain" description="DUF4136" evidence="1">
    <location>
        <begin position="10"/>
        <end position="133"/>
    </location>
</feature>
<evidence type="ECO:0000259" key="1">
    <source>
        <dbReference type="Pfam" id="PF13590"/>
    </source>
</evidence>
<proteinExistence type="predicted"/>
<name>A0A292GN49_9HYPH</name>
<accession>A0A292GN49</accession>
<dbReference type="AlphaFoldDB" id="A0A292GN49"/>
<dbReference type="EMBL" id="LC171369">
    <property type="protein sequence ID" value="BBA74553.1"/>
    <property type="molecule type" value="Genomic_DNA"/>
</dbReference>
<dbReference type="Pfam" id="PF13590">
    <property type="entry name" value="DUF4136"/>
    <property type="match status" value="1"/>
</dbReference>
<dbReference type="InterPro" id="IPR025411">
    <property type="entry name" value="DUF4136"/>
</dbReference>